<dbReference type="InterPro" id="IPR046848">
    <property type="entry name" value="E_motif"/>
</dbReference>
<dbReference type="InterPro" id="IPR032867">
    <property type="entry name" value="DYW_dom"/>
</dbReference>
<comment type="similarity">
    <text evidence="1">Belongs to the PPR family. PCMP-H subfamily.</text>
</comment>
<organism evidence="4 5">
    <name type="scientific">Quercus suber</name>
    <name type="common">Cork oak</name>
    <dbReference type="NCBI Taxonomy" id="58331"/>
    <lineage>
        <taxon>Eukaryota</taxon>
        <taxon>Viridiplantae</taxon>
        <taxon>Streptophyta</taxon>
        <taxon>Embryophyta</taxon>
        <taxon>Tracheophyta</taxon>
        <taxon>Spermatophyta</taxon>
        <taxon>Magnoliopsida</taxon>
        <taxon>eudicotyledons</taxon>
        <taxon>Gunneridae</taxon>
        <taxon>Pentapetalae</taxon>
        <taxon>rosids</taxon>
        <taxon>fabids</taxon>
        <taxon>Fagales</taxon>
        <taxon>Fagaceae</taxon>
        <taxon>Quercus</taxon>
    </lineage>
</organism>
<gene>
    <name evidence="4" type="primary">PCMP-E96_1</name>
    <name evidence="4" type="ORF">CFP56_014787</name>
</gene>
<keyword evidence="2" id="KW-0677">Repeat</keyword>
<dbReference type="InterPro" id="IPR011990">
    <property type="entry name" value="TPR-like_helical_dom_sf"/>
</dbReference>
<dbReference type="InterPro" id="IPR002885">
    <property type="entry name" value="PPR_rpt"/>
</dbReference>
<evidence type="ECO:0000259" key="3">
    <source>
        <dbReference type="Pfam" id="PF14432"/>
    </source>
</evidence>
<dbReference type="Proteomes" id="UP000237347">
    <property type="component" value="Unassembled WGS sequence"/>
</dbReference>
<accession>A0AAW0KT95</accession>
<dbReference type="GO" id="GO:0008270">
    <property type="term" value="F:zinc ion binding"/>
    <property type="evidence" value="ECO:0007669"/>
    <property type="project" value="InterPro"/>
</dbReference>
<evidence type="ECO:0000256" key="2">
    <source>
        <dbReference type="ARBA" id="ARBA00022737"/>
    </source>
</evidence>
<reference evidence="4 5" key="1">
    <citation type="journal article" date="2018" name="Sci. Data">
        <title>The draft genome sequence of cork oak.</title>
        <authorList>
            <person name="Ramos A.M."/>
            <person name="Usie A."/>
            <person name="Barbosa P."/>
            <person name="Barros P.M."/>
            <person name="Capote T."/>
            <person name="Chaves I."/>
            <person name="Simoes F."/>
            <person name="Abreu I."/>
            <person name="Carrasquinho I."/>
            <person name="Faro C."/>
            <person name="Guimaraes J.B."/>
            <person name="Mendonca D."/>
            <person name="Nobrega F."/>
            <person name="Rodrigues L."/>
            <person name="Saibo N.J.M."/>
            <person name="Varela M.C."/>
            <person name="Egas C."/>
            <person name="Matos J."/>
            <person name="Miguel C.M."/>
            <person name="Oliveira M.M."/>
            <person name="Ricardo C.P."/>
            <person name="Goncalves S."/>
        </authorList>
    </citation>
    <scope>NUCLEOTIDE SEQUENCE [LARGE SCALE GENOMIC DNA]</scope>
    <source>
        <strain evidence="5">cv. HL8</strain>
    </source>
</reference>
<dbReference type="PANTHER" id="PTHR47926">
    <property type="entry name" value="PENTATRICOPEPTIDE REPEAT-CONTAINING PROTEIN"/>
    <property type="match status" value="1"/>
</dbReference>
<evidence type="ECO:0000256" key="1">
    <source>
        <dbReference type="ARBA" id="ARBA00006643"/>
    </source>
</evidence>
<dbReference type="GO" id="GO:0003723">
    <property type="term" value="F:RNA binding"/>
    <property type="evidence" value="ECO:0007669"/>
    <property type="project" value="InterPro"/>
</dbReference>
<protein>
    <submittedName>
        <fullName evidence="4">Pentatricopeptide repeat-containing protein</fullName>
    </submittedName>
</protein>
<dbReference type="InterPro" id="IPR046960">
    <property type="entry name" value="PPR_At4g14850-like_plant"/>
</dbReference>
<dbReference type="EMBL" id="PKMF04000232">
    <property type="protein sequence ID" value="KAK7841868.1"/>
    <property type="molecule type" value="Genomic_DNA"/>
</dbReference>
<feature type="domain" description="DYW" evidence="3">
    <location>
        <begin position="166"/>
        <end position="215"/>
    </location>
</feature>
<dbReference type="AlphaFoldDB" id="A0AAW0KT95"/>
<evidence type="ECO:0000313" key="5">
    <source>
        <dbReference type="Proteomes" id="UP000237347"/>
    </source>
</evidence>
<dbReference type="Gene3D" id="1.25.40.10">
    <property type="entry name" value="Tetratricopeptide repeat domain"/>
    <property type="match status" value="1"/>
</dbReference>
<dbReference type="Pfam" id="PF20431">
    <property type="entry name" value="E_motif"/>
    <property type="match status" value="1"/>
</dbReference>
<sequence>MITSYGIHGHGKEALSLFLEMTKTIQKPDHATFSSILSAFSHSGLVEKGQYWFNHMVNEYKVAAKNNMLFIGEMAAKMVLELNPDDLGIYSLVSNYYAKARKGDDVASVRKIMKKTGMKKVRGYSVVEVKGKLHAFLMEDKIHYQYENMMQLLDKLDHEMRAIGYWRLAIAHGLLNTRPGTKLLIINNLRVCGDYHEATKFITKIVNRDIVVRDVK</sequence>
<keyword evidence="5" id="KW-1185">Reference proteome</keyword>
<evidence type="ECO:0000313" key="4">
    <source>
        <dbReference type="EMBL" id="KAK7841868.1"/>
    </source>
</evidence>
<dbReference type="PANTHER" id="PTHR47926:SF405">
    <property type="entry name" value="DYW DOMAIN-CONTAINING PROTEIN"/>
    <property type="match status" value="1"/>
</dbReference>
<dbReference type="GO" id="GO:0009451">
    <property type="term" value="P:RNA modification"/>
    <property type="evidence" value="ECO:0007669"/>
    <property type="project" value="InterPro"/>
</dbReference>
<dbReference type="Pfam" id="PF01535">
    <property type="entry name" value="PPR"/>
    <property type="match status" value="2"/>
</dbReference>
<comment type="caution">
    <text evidence="4">The sequence shown here is derived from an EMBL/GenBank/DDBJ whole genome shotgun (WGS) entry which is preliminary data.</text>
</comment>
<dbReference type="Pfam" id="PF14432">
    <property type="entry name" value="DYW_deaminase"/>
    <property type="match status" value="1"/>
</dbReference>
<name>A0AAW0KT95_QUESU</name>
<proteinExistence type="inferred from homology"/>